<dbReference type="AlphaFoldDB" id="A0A3N1H7E2"/>
<gene>
    <name evidence="1" type="ORF">EDD40_3705</name>
</gene>
<evidence type="ECO:0000313" key="1">
    <source>
        <dbReference type="EMBL" id="ROP38351.1"/>
    </source>
</evidence>
<sequence length="75" mass="8127">MTDATHAAFALVLHRALPAGNRCRSPSRPTSPRTSWSARWCASRSGAWRRGPFRPARGPLSGTGLLLFPAEVTEP</sequence>
<keyword evidence="2" id="KW-1185">Reference proteome</keyword>
<evidence type="ECO:0000313" key="2">
    <source>
        <dbReference type="Proteomes" id="UP000268727"/>
    </source>
</evidence>
<dbReference type="RefSeq" id="WP_123744007.1">
    <property type="nucleotide sequence ID" value="NZ_RJKM01000001.1"/>
</dbReference>
<reference evidence="1 2" key="1">
    <citation type="submission" date="2018-11" db="EMBL/GenBank/DDBJ databases">
        <title>Sequencing the genomes of 1000 actinobacteria strains.</title>
        <authorList>
            <person name="Klenk H.-P."/>
        </authorList>
    </citation>
    <scope>NUCLEOTIDE SEQUENCE [LARGE SCALE GENOMIC DNA]</scope>
    <source>
        <strain evidence="1 2">DSM 44231</strain>
    </source>
</reference>
<dbReference type="EMBL" id="RJKM01000001">
    <property type="protein sequence ID" value="ROP38351.1"/>
    <property type="molecule type" value="Genomic_DNA"/>
</dbReference>
<accession>A0A3N1H7E2</accession>
<dbReference type="Proteomes" id="UP000268727">
    <property type="component" value="Unassembled WGS sequence"/>
</dbReference>
<proteinExistence type="predicted"/>
<comment type="caution">
    <text evidence="1">The sequence shown here is derived from an EMBL/GenBank/DDBJ whole genome shotgun (WGS) entry which is preliminary data.</text>
</comment>
<name>A0A3N1H7E2_9PSEU</name>
<protein>
    <submittedName>
        <fullName evidence="1">Uncharacterized protein</fullName>
    </submittedName>
</protein>
<organism evidence="1 2">
    <name type="scientific">Saccharothrix texasensis</name>
    <dbReference type="NCBI Taxonomy" id="103734"/>
    <lineage>
        <taxon>Bacteria</taxon>
        <taxon>Bacillati</taxon>
        <taxon>Actinomycetota</taxon>
        <taxon>Actinomycetes</taxon>
        <taxon>Pseudonocardiales</taxon>
        <taxon>Pseudonocardiaceae</taxon>
        <taxon>Saccharothrix</taxon>
    </lineage>
</organism>